<dbReference type="AlphaFoldDB" id="A0AA35MDU3"/>
<name>A0AA35MDU3_9HYPO</name>
<proteinExistence type="predicted"/>
<sequence>MDPDLTELCQLWADPVVRENIMANTDFRSIPLDSASLDDAYDSFAIKTLMPAATTHLHKPVLGYTSMMISELLDLVDKKFTQTRKWVGYFILLQKAAASLTWIWIDSPERGSCIRASECTTGAAQNGNEHFANYPFFDNIDLPSGVDFLCGNWDQNKKALVLTLRSFDGQSRR</sequence>
<evidence type="ECO:0000313" key="1">
    <source>
        <dbReference type="EMBL" id="CAI6094865.1"/>
    </source>
</evidence>
<dbReference type="Proteomes" id="UP001160390">
    <property type="component" value="Unassembled WGS sequence"/>
</dbReference>
<dbReference type="EMBL" id="CABFNP030001261">
    <property type="protein sequence ID" value="CAI6094865.1"/>
    <property type="molecule type" value="Genomic_DNA"/>
</dbReference>
<gene>
    <name evidence="1" type="ORF">CCHLO57077_00007474</name>
</gene>
<accession>A0AA35MDU3</accession>
<keyword evidence="2" id="KW-1185">Reference proteome</keyword>
<evidence type="ECO:0000313" key="2">
    <source>
        <dbReference type="Proteomes" id="UP001160390"/>
    </source>
</evidence>
<protein>
    <submittedName>
        <fullName evidence="1">Uncharacterized protein</fullName>
    </submittedName>
</protein>
<organism evidence="1 2">
    <name type="scientific">Clonostachys chloroleuca</name>
    <dbReference type="NCBI Taxonomy" id="1926264"/>
    <lineage>
        <taxon>Eukaryota</taxon>
        <taxon>Fungi</taxon>
        <taxon>Dikarya</taxon>
        <taxon>Ascomycota</taxon>
        <taxon>Pezizomycotina</taxon>
        <taxon>Sordariomycetes</taxon>
        <taxon>Hypocreomycetidae</taxon>
        <taxon>Hypocreales</taxon>
        <taxon>Bionectriaceae</taxon>
        <taxon>Clonostachys</taxon>
    </lineage>
</organism>
<comment type="caution">
    <text evidence="1">The sequence shown here is derived from an EMBL/GenBank/DDBJ whole genome shotgun (WGS) entry which is preliminary data.</text>
</comment>
<reference evidence="1" key="1">
    <citation type="submission" date="2023-01" db="EMBL/GenBank/DDBJ databases">
        <authorList>
            <person name="Piombo E."/>
        </authorList>
    </citation>
    <scope>NUCLEOTIDE SEQUENCE</scope>
</reference>